<evidence type="ECO:0000256" key="5">
    <source>
        <dbReference type="ARBA" id="ARBA00022989"/>
    </source>
</evidence>
<name>A0A9N9SCN3_PHACE</name>
<evidence type="ECO:0000256" key="3">
    <source>
        <dbReference type="ARBA" id="ARBA00022692"/>
    </source>
</evidence>
<dbReference type="PROSITE" id="PS50850">
    <property type="entry name" value="MFS"/>
    <property type="match status" value="1"/>
</dbReference>
<feature type="transmembrane region" description="Helical" evidence="8">
    <location>
        <begin position="89"/>
        <end position="109"/>
    </location>
</feature>
<accession>A0A9N9SCN3</accession>
<dbReference type="GO" id="GO:0006820">
    <property type="term" value="P:monoatomic anion transport"/>
    <property type="evidence" value="ECO:0007669"/>
    <property type="project" value="TreeGrafter"/>
</dbReference>
<dbReference type="PANTHER" id="PTHR11662:SF415">
    <property type="entry name" value="AT30085P-RELATED"/>
    <property type="match status" value="1"/>
</dbReference>
<keyword evidence="6 8" id="KW-0472">Membrane</keyword>
<dbReference type="GO" id="GO:0015293">
    <property type="term" value="F:symporter activity"/>
    <property type="evidence" value="ECO:0007669"/>
    <property type="project" value="UniProtKB-KW"/>
</dbReference>
<feature type="transmembrane region" description="Helical" evidence="8">
    <location>
        <begin position="116"/>
        <end position="136"/>
    </location>
</feature>
<keyword evidence="11" id="KW-1185">Reference proteome</keyword>
<keyword evidence="2" id="KW-0813">Transport</keyword>
<feature type="transmembrane region" description="Helical" evidence="8">
    <location>
        <begin position="439"/>
        <end position="460"/>
    </location>
</feature>
<dbReference type="Proteomes" id="UP001153737">
    <property type="component" value="Chromosome 1"/>
</dbReference>
<protein>
    <recommendedName>
        <fullName evidence="9">Major facilitator superfamily (MFS) profile domain-containing protein</fullName>
    </recommendedName>
</protein>
<keyword evidence="4" id="KW-0769">Symport</keyword>
<dbReference type="InterPro" id="IPR011701">
    <property type="entry name" value="MFS"/>
</dbReference>
<keyword evidence="3 8" id="KW-0812">Transmembrane</keyword>
<evidence type="ECO:0000256" key="8">
    <source>
        <dbReference type="SAM" id="Phobius"/>
    </source>
</evidence>
<dbReference type="FunFam" id="1.20.1250.20:FF:000003">
    <property type="entry name" value="Solute carrier family 17 member 3"/>
    <property type="match status" value="1"/>
</dbReference>
<reference evidence="10" key="1">
    <citation type="submission" date="2022-01" db="EMBL/GenBank/DDBJ databases">
        <authorList>
            <person name="King R."/>
        </authorList>
    </citation>
    <scope>NUCLEOTIDE SEQUENCE</scope>
</reference>
<feature type="transmembrane region" description="Helical" evidence="8">
    <location>
        <begin position="349"/>
        <end position="367"/>
    </location>
</feature>
<evidence type="ECO:0000256" key="2">
    <source>
        <dbReference type="ARBA" id="ARBA00022448"/>
    </source>
</evidence>
<evidence type="ECO:0000256" key="7">
    <source>
        <dbReference type="SAM" id="MobiDB-lite"/>
    </source>
</evidence>
<dbReference type="AlphaFoldDB" id="A0A9N9SCN3"/>
<dbReference type="SUPFAM" id="SSF103473">
    <property type="entry name" value="MFS general substrate transporter"/>
    <property type="match status" value="1"/>
</dbReference>
<dbReference type="Gene3D" id="1.20.1250.20">
    <property type="entry name" value="MFS general substrate transporter like domains"/>
    <property type="match status" value="2"/>
</dbReference>
<dbReference type="PANTHER" id="PTHR11662">
    <property type="entry name" value="SOLUTE CARRIER FAMILY 17"/>
    <property type="match status" value="1"/>
</dbReference>
<evidence type="ECO:0000256" key="4">
    <source>
        <dbReference type="ARBA" id="ARBA00022847"/>
    </source>
</evidence>
<feature type="transmembrane region" description="Helical" evidence="8">
    <location>
        <begin position="212"/>
        <end position="232"/>
    </location>
</feature>
<dbReference type="CDD" id="cd17318">
    <property type="entry name" value="MFS_SLC17"/>
    <property type="match status" value="1"/>
</dbReference>
<evidence type="ECO:0000313" key="11">
    <source>
        <dbReference type="Proteomes" id="UP001153737"/>
    </source>
</evidence>
<feature type="transmembrane region" description="Helical" evidence="8">
    <location>
        <begin position="312"/>
        <end position="337"/>
    </location>
</feature>
<dbReference type="GO" id="GO:0016020">
    <property type="term" value="C:membrane"/>
    <property type="evidence" value="ECO:0007669"/>
    <property type="project" value="UniProtKB-SubCell"/>
</dbReference>
<feature type="transmembrane region" description="Helical" evidence="8">
    <location>
        <begin position="20"/>
        <end position="43"/>
    </location>
</feature>
<reference evidence="10" key="2">
    <citation type="submission" date="2022-10" db="EMBL/GenBank/DDBJ databases">
        <authorList>
            <consortium name="ENA_rothamsted_submissions"/>
            <consortium name="culmorum"/>
            <person name="King R."/>
        </authorList>
    </citation>
    <scope>NUCLEOTIDE SEQUENCE</scope>
</reference>
<sequence>MLTGWRLTLSRFFVIPQRYILGLMGFLAILNAYTMRVSLSIAITEMVTPESSKEIFDPDACLATGNKTSTATVTNTDILYDWDETTQGLILSSFYWGYVVTHLPGGILAERFGGKYTLGIGILSTAVFTLITPWVIHYTDGNWKVLVVLRVIEGLGEGTTYPALNVLLAKWVPLNERAKIGTLVYAGSQVGTIVSNSISGALINATKDWASVFYLFGGLGLLWFIIWVLICYSEPEDHPFISDKEKTFLKKELENVSTESIPIPWRSILSSPPLWALVAAQIGHDWGFFTMVTDLPKYMADVLKFDVKANGLWSSLPYLVMWLVSMGSGWLCDWLVAEGYMRLTFARKFFTTIAATGPAIFIMAASYSGCDRVLTVGMFTIAMGFMGTFYCGMKVNALDLSPNFAGTLMAIVNGIGAITGILTPYVAGALTENHTLKEWRIVFWITFALFILTNLIYCMFGSGEEQPWNQPQKSTDDGELQDTKYGSVANGVQTKPEDENSAV</sequence>
<evidence type="ECO:0000256" key="6">
    <source>
        <dbReference type="ARBA" id="ARBA00023136"/>
    </source>
</evidence>
<comment type="subcellular location">
    <subcellularLocation>
        <location evidence="1">Membrane</location>
        <topology evidence="1">Multi-pass membrane protein</topology>
    </subcellularLocation>
</comment>
<dbReference type="Pfam" id="PF07690">
    <property type="entry name" value="MFS_1"/>
    <property type="match status" value="1"/>
</dbReference>
<evidence type="ECO:0000259" key="9">
    <source>
        <dbReference type="PROSITE" id="PS50850"/>
    </source>
</evidence>
<feature type="region of interest" description="Disordered" evidence="7">
    <location>
        <begin position="466"/>
        <end position="503"/>
    </location>
</feature>
<dbReference type="FunFam" id="1.20.1250.20:FF:000512">
    <property type="entry name" value="Putative inorganic phosphate cotransporter-like Protein"/>
    <property type="match status" value="1"/>
</dbReference>
<dbReference type="InterPro" id="IPR036259">
    <property type="entry name" value="MFS_trans_sf"/>
</dbReference>
<gene>
    <name evidence="10" type="ORF">PHAECO_LOCUS487</name>
</gene>
<feature type="transmembrane region" description="Helical" evidence="8">
    <location>
        <begin position="404"/>
        <end position="427"/>
    </location>
</feature>
<dbReference type="InterPro" id="IPR050382">
    <property type="entry name" value="MFS_Na/Anion_cotransporter"/>
</dbReference>
<feature type="domain" description="Major facilitator superfamily (MFS) profile" evidence="9">
    <location>
        <begin position="17"/>
        <end position="466"/>
    </location>
</feature>
<feature type="transmembrane region" description="Helical" evidence="8">
    <location>
        <begin position="373"/>
        <end position="392"/>
    </location>
</feature>
<proteinExistence type="predicted"/>
<dbReference type="EMBL" id="OU896707">
    <property type="protein sequence ID" value="CAG9812519.1"/>
    <property type="molecule type" value="Genomic_DNA"/>
</dbReference>
<evidence type="ECO:0000256" key="1">
    <source>
        <dbReference type="ARBA" id="ARBA00004141"/>
    </source>
</evidence>
<dbReference type="InterPro" id="IPR020846">
    <property type="entry name" value="MFS_dom"/>
</dbReference>
<organism evidence="10 11">
    <name type="scientific">Phaedon cochleariae</name>
    <name type="common">Mustard beetle</name>
    <dbReference type="NCBI Taxonomy" id="80249"/>
    <lineage>
        <taxon>Eukaryota</taxon>
        <taxon>Metazoa</taxon>
        <taxon>Ecdysozoa</taxon>
        <taxon>Arthropoda</taxon>
        <taxon>Hexapoda</taxon>
        <taxon>Insecta</taxon>
        <taxon>Pterygota</taxon>
        <taxon>Neoptera</taxon>
        <taxon>Endopterygota</taxon>
        <taxon>Coleoptera</taxon>
        <taxon>Polyphaga</taxon>
        <taxon>Cucujiformia</taxon>
        <taxon>Chrysomeloidea</taxon>
        <taxon>Chrysomelidae</taxon>
        <taxon>Chrysomelinae</taxon>
        <taxon>Chrysomelini</taxon>
        <taxon>Phaedon</taxon>
    </lineage>
</organism>
<evidence type="ECO:0000313" key="10">
    <source>
        <dbReference type="EMBL" id="CAG9812519.1"/>
    </source>
</evidence>
<dbReference type="OrthoDB" id="2985014at2759"/>
<keyword evidence="5 8" id="KW-1133">Transmembrane helix</keyword>